<keyword evidence="3" id="KW-1185">Reference proteome</keyword>
<dbReference type="EMBL" id="JARKIB010000133">
    <property type="protein sequence ID" value="KAJ7734236.1"/>
    <property type="molecule type" value="Genomic_DNA"/>
</dbReference>
<evidence type="ECO:0000313" key="1">
    <source>
        <dbReference type="EMBL" id="KAJ7734236.1"/>
    </source>
</evidence>
<sequence>MSGWPGISTRFSAHWQAAIHSLPNPNSFLTISNPGTITLKIVPPSDALNGAVIPVKHSPSASQQSDSCYSNSTGSAGILRTNIPGADVDVDFPDGASIDIVFAFTRRLRPCASCSLGVSSASPPSAFSQSADFVLSSINFPGYFRRLVLHHGARWDLSASSMFFMHPMCTGASRRLDGVYPFDIHRLDIPGHRLPDFLPACVESGFLGPRRASGACKFGFRSSPSALHMDLGAAGIVVRRM</sequence>
<dbReference type="AlphaFoldDB" id="A0AAD7I4W3"/>
<dbReference type="Proteomes" id="UP001215598">
    <property type="component" value="Unassembled WGS sequence"/>
</dbReference>
<organism evidence="1 3">
    <name type="scientific">Mycena metata</name>
    <dbReference type="NCBI Taxonomy" id="1033252"/>
    <lineage>
        <taxon>Eukaryota</taxon>
        <taxon>Fungi</taxon>
        <taxon>Dikarya</taxon>
        <taxon>Basidiomycota</taxon>
        <taxon>Agaricomycotina</taxon>
        <taxon>Agaricomycetes</taxon>
        <taxon>Agaricomycetidae</taxon>
        <taxon>Agaricales</taxon>
        <taxon>Marasmiineae</taxon>
        <taxon>Mycenaceae</taxon>
        <taxon>Mycena</taxon>
    </lineage>
</organism>
<protein>
    <submittedName>
        <fullName evidence="1">Uncharacterized protein</fullName>
    </submittedName>
</protein>
<name>A0AAD7I4W3_9AGAR</name>
<evidence type="ECO:0000313" key="3">
    <source>
        <dbReference type="Proteomes" id="UP001215598"/>
    </source>
</evidence>
<evidence type="ECO:0000313" key="2">
    <source>
        <dbReference type="EMBL" id="KAJ7734254.1"/>
    </source>
</evidence>
<proteinExistence type="predicted"/>
<accession>A0AAD7I4W3</accession>
<reference evidence="1" key="1">
    <citation type="submission" date="2023-03" db="EMBL/GenBank/DDBJ databases">
        <title>Massive genome expansion in bonnet fungi (Mycena s.s.) driven by repeated elements and novel gene families across ecological guilds.</title>
        <authorList>
            <consortium name="Lawrence Berkeley National Laboratory"/>
            <person name="Harder C.B."/>
            <person name="Miyauchi S."/>
            <person name="Viragh M."/>
            <person name="Kuo A."/>
            <person name="Thoen E."/>
            <person name="Andreopoulos B."/>
            <person name="Lu D."/>
            <person name="Skrede I."/>
            <person name="Drula E."/>
            <person name="Henrissat B."/>
            <person name="Morin E."/>
            <person name="Kohler A."/>
            <person name="Barry K."/>
            <person name="LaButti K."/>
            <person name="Morin E."/>
            <person name="Salamov A."/>
            <person name="Lipzen A."/>
            <person name="Mereny Z."/>
            <person name="Hegedus B."/>
            <person name="Baldrian P."/>
            <person name="Stursova M."/>
            <person name="Weitz H."/>
            <person name="Taylor A."/>
            <person name="Grigoriev I.V."/>
            <person name="Nagy L.G."/>
            <person name="Martin F."/>
            <person name="Kauserud H."/>
        </authorList>
    </citation>
    <scope>NUCLEOTIDE SEQUENCE</scope>
    <source>
        <strain evidence="1">CBHHK182m</strain>
    </source>
</reference>
<comment type="caution">
    <text evidence="1">The sequence shown here is derived from an EMBL/GenBank/DDBJ whole genome shotgun (WGS) entry which is preliminary data.</text>
</comment>
<dbReference type="EMBL" id="JARKIB010000133">
    <property type="protein sequence ID" value="KAJ7734254.1"/>
    <property type="molecule type" value="Genomic_DNA"/>
</dbReference>
<gene>
    <name evidence="2" type="ORF">B0H16DRAFT_1767525</name>
    <name evidence="1" type="ORF">B0H16DRAFT_1892513</name>
</gene>